<reference evidence="1" key="3">
    <citation type="submission" date="2021-08" db="EMBL/GenBank/DDBJ databases">
        <authorList>
            <person name="Tani A."/>
            <person name="Ola A."/>
            <person name="Ogura Y."/>
            <person name="Katsura K."/>
            <person name="Hayashi T."/>
        </authorList>
    </citation>
    <scope>NUCLEOTIDE SEQUENCE</scope>
    <source>
        <strain evidence="1">DSM 22415</strain>
    </source>
</reference>
<organism evidence="2 3">
    <name type="scientific">Methylobacterium dankookense</name>
    <dbReference type="NCBI Taxonomy" id="560405"/>
    <lineage>
        <taxon>Bacteria</taxon>
        <taxon>Pseudomonadati</taxon>
        <taxon>Pseudomonadota</taxon>
        <taxon>Alphaproteobacteria</taxon>
        <taxon>Hyphomicrobiales</taxon>
        <taxon>Methylobacteriaceae</taxon>
        <taxon>Methylobacterium</taxon>
    </lineage>
</organism>
<evidence type="ECO:0000313" key="2">
    <source>
        <dbReference type="EMBL" id="VUF13776.1"/>
    </source>
</evidence>
<keyword evidence="4" id="KW-1185">Reference proteome</keyword>
<dbReference type="EMBL" id="BPQI01000117">
    <property type="protein sequence ID" value="GJD57682.1"/>
    <property type="molecule type" value="Genomic_DNA"/>
</dbReference>
<dbReference type="Proteomes" id="UP000401717">
    <property type="component" value="Unassembled WGS sequence"/>
</dbReference>
<sequence>MFMYCCIAIEVEGRMRLITATSEREAALAAEAVLRRHSSEVLSLGYAVECENRAAGERIADYLADVAFELTH</sequence>
<name>A0A564G183_9HYPH</name>
<gene>
    <name evidence="1" type="ORF">IFDJLNFL_3594</name>
    <name evidence="2" type="ORF">MTDSW087_03483</name>
</gene>
<protein>
    <submittedName>
        <fullName evidence="2">Uncharacterized protein</fullName>
    </submittedName>
</protein>
<reference evidence="1" key="2">
    <citation type="journal article" date="2021" name="Front. Microbiol.">
        <title>Comprehensive Comparative Genomics and Phenotyping of Methylobacterium Species.</title>
        <authorList>
            <person name="Alessa O."/>
            <person name="Ogura Y."/>
            <person name="Fujitani Y."/>
            <person name="Takami H."/>
            <person name="Hayashi T."/>
            <person name="Sahin N."/>
            <person name="Tani A."/>
        </authorList>
    </citation>
    <scope>NUCLEOTIDE SEQUENCE</scope>
    <source>
        <strain evidence="1">DSM 22415</strain>
    </source>
</reference>
<evidence type="ECO:0000313" key="3">
    <source>
        <dbReference type="Proteomes" id="UP000401717"/>
    </source>
</evidence>
<dbReference type="EMBL" id="CABFVH010000024">
    <property type="protein sequence ID" value="VUF13776.1"/>
    <property type="molecule type" value="Genomic_DNA"/>
</dbReference>
<dbReference type="Proteomes" id="UP001055303">
    <property type="component" value="Unassembled WGS sequence"/>
</dbReference>
<dbReference type="AlphaFoldDB" id="A0A564G183"/>
<evidence type="ECO:0000313" key="1">
    <source>
        <dbReference type="EMBL" id="GJD57682.1"/>
    </source>
</evidence>
<dbReference type="RefSeq" id="WP_144766008.1">
    <property type="nucleotide sequence ID" value="NZ_BPQI01000117.1"/>
</dbReference>
<evidence type="ECO:0000313" key="4">
    <source>
        <dbReference type="Proteomes" id="UP001055303"/>
    </source>
</evidence>
<proteinExistence type="predicted"/>
<reference evidence="2 3" key="1">
    <citation type="submission" date="2019-06" db="EMBL/GenBank/DDBJ databases">
        <authorList>
            <person name="Rodrigo-Torres L."/>
            <person name="Arahal R. D."/>
            <person name="Lucena T."/>
        </authorList>
    </citation>
    <scope>NUCLEOTIDE SEQUENCE [LARGE SCALE GENOMIC DNA]</scope>
    <source>
        <strain evidence="2 3">SW08-7</strain>
    </source>
</reference>
<accession>A0A564G183</accession>